<organism evidence="2 3">
    <name type="scientific">Gardnerella vaginalis</name>
    <dbReference type="NCBI Taxonomy" id="2702"/>
    <lineage>
        <taxon>Bacteria</taxon>
        <taxon>Bacillati</taxon>
        <taxon>Actinomycetota</taxon>
        <taxon>Actinomycetes</taxon>
        <taxon>Bifidobacteriales</taxon>
        <taxon>Bifidobacteriaceae</taxon>
        <taxon>Gardnerella</taxon>
    </lineage>
</organism>
<feature type="non-terminal residue" evidence="2">
    <location>
        <position position="1"/>
    </location>
</feature>
<dbReference type="EMBL" id="LRQB01000017">
    <property type="protein sequence ID" value="KXA22278.1"/>
    <property type="molecule type" value="Genomic_DNA"/>
</dbReference>
<evidence type="ECO:0000313" key="2">
    <source>
        <dbReference type="EMBL" id="KXA22278.1"/>
    </source>
</evidence>
<protein>
    <submittedName>
        <fullName evidence="2">Uncharacterized protein</fullName>
    </submittedName>
</protein>
<proteinExistence type="predicted"/>
<accession>A0A133P149</accession>
<dbReference type="Proteomes" id="UP000070687">
    <property type="component" value="Unassembled WGS sequence"/>
</dbReference>
<feature type="compositionally biased region" description="Basic and acidic residues" evidence="1">
    <location>
        <begin position="1"/>
        <end position="14"/>
    </location>
</feature>
<evidence type="ECO:0000313" key="3">
    <source>
        <dbReference type="Proteomes" id="UP000070687"/>
    </source>
</evidence>
<sequence length="41" mass="4815">SEQARRSELLERAKSQRSSRPSRPVLRALWLLKAFIVFAFL</sequence>
<comment type="caution">
    <text evidence="2">The sequence shown here is derived from an EMBL/GenBank/DDBJ whole genome shotgun (WGS) entry which is preliminary data.</text>
</comment>
<feature type="region of interest" description="Disordered" evidence="1">
    <location>
        <begin position="1"/>
        <end position="22"/>
    </location>
</feature>
<gene>
    <name evidence="2" type="ORF">HMPREF3208_00357</name>
</gene>
<dbReference type="AlphaFoldDB" id="A0A133P149"/>
<evidence type="ECO:0000256" key="1">
    <source>
        <dbReference type="SAM" id="MobiDB-lite"/>
    </source>
</evidence>
<name>A0A133P149_GARVA</name>
<reference evidence="2 3" key="1">
    <citation type="submission" date="2016-01" db="EMBL/GenBank/DDBJ databases">
        <authorList>
            <person name="Oliw E.H."/>
        </authorList>
    </citation>
    <scope>NUCLEOTIDE SEQUENCE [LARGE SCALE GENOMIC DNA]</scope>
    <source>
        <strain evidence="2 3">PSS_7772B</strain>
    </source>
</reference>
<dbReference type="PATRIC" id="fig|2702.100.peg.339"/>